<dbReference type="AlphaFoldDB" id="E0TFQ5"/>
<dbReference type="OrthoDB" id="9800421at2"/>
<dbReference type="HOGENOM" id="CLU_1935999_0_0_5"/>
<dbReference type="Pfam" id="PF06073">
    <property type="entry name" value="DUF934"/>
    <property type="match status" value="1"/>
</dbReference>
<keyword evidence="2" id="KW-1185">Reference proteome</keyword>
<dbReference type="Proteomes" id="UP000001302">
    <property type="component" value="Chromosome"/>
</dbReference>
<gene>
    <name evidence="1" type="ordered locus">PB2503_04977</name>
</gene>
<evidence type="ECO:0000313" key="1">
    <source>
        <dbReference type="EMBL" id="ADM09070.1"/>
    </source>
</evidence>
<dbReference type="EMBL" id="CP002156">
    <property type="protein sequence ID" value="ADM09070.1"/>
    <property type="molecule type" value="Genomic_DNA"/>
</dbReference>
<organism evidence="1 2">
    <name type="scientific">Parvularcula bermudensis (strain ATCC BAA-594 / HTCC2503 / KCTC 12087)</name>
    <dbReference type="NCBI Taxonomy" id="314260"/>
    <lineage>
        <taxon>Bacteria</taxon>
        <taxon>Pseudomonadati</taxon>
        <taxon>Pseudomonadota</taxon>
        <taxon>Alphaproteobacteria</taxon>
        <taxon>Parvularculales</taxon>
        <taxon>Parvularculaceae</taxon>
        <taxon>Parvularcula</taxon>
    </lineage>
</organism>
<dbReference type="InterPro" id="IPR008318">
    <property type="entry name" value="UCP030820"/>
</dbReference>
<reference evidence="1 2" key="2">
    <citation type="journal article" date="2011" name="J. Bacteriol.">
        <title>Complete genome sequence of strain HTCC2503T of Parvularcula bermudensis, the type species of the order "Parvularculales" in the class Alphaproteobacteria.</title>
        <authorList>
            <person name="Oh H.M."/>
            <person name="Kang I."/>
            <person name="Vergin K.L."/>
            <person name="Kang D."/>
            <person name="Rhee K.H."/>
            <person name="Giovannoni S.J."/>
            <person name="Cho J.C."/>
        </authorList>
    </citation>
    <scope>NUCLEOTIDE SEQUENCE [LARGE SCALE GENOMIC DNA]</scope>
    <source>
        <strain evidence="2">ATCC BAA-594 / HTCC2503 / KCTC 12087</strain>
    </source>
</reference>
<name>E0TFQ5_PARBH</name>
<sequence length="130" mass="14439">MLRLKVEEGALVLRTPAAAETILSLAPDEEVADRADEVNAAEVIELCFSTFKDGRPFSQARHLRRMGVRGDVRARGALLPDQIRFAIGVGFTSFDLETTDDVDLVRSLIQRFPVSYQPRPGARAAWSQRV</sequence>
<protein>
    <recommendedName>
        <fullName evidence="3">DUF934 domain-containing protein</fullName>
    </recommendedName>
</protein>
<dbReference type="KEGG" id="pbr:PB2503_04977"/>
<dbReference type="eggNOG" id="COG3749">
    <property type="taxonomic scope" value="Bacteria"/>
</dbReference>
<proteinExistence type="predicted"/>
<reference evidence="2" key="1">
    <citation type="submission" date="2010-08" db="EMBL/GenBank/DDBJ databases">
        <title>Genome sequence of Parvularcula bermudensis HTCC2503.</title>
        <authorList>
            <person name="Kang D.-M."/>
            <person name="Oh H.-M."/>
            <person name="Cho J.-C."/>
        </authorList>
    </citation>
    <scope>NUCLEOTIDE SEQUENCE [LARGE SCALE GENOMIC DNA]</scope>
    <source>
        <strain evidence="2">ATCC BAA-594 / HTCC2503 / KCTC 12087</strain>
    </source>
</reference>
<evidence type="ECO:0008006" key="3">
    <source>
        <dbReference type="Google" id="ProtNLM"/>
    </source>
</evidence>
<dbReference type="RefSeq" id="WP_013300044.1">
    <property type="nucleotide sequence ID" value="NC_014414.1"/>
</dbReference>
<dbReference type="STRING" id="314260.PB2503_04977"/>
<accession>E0TFQ5</accession>
<evidence type="ECO:0000313" key="2">
    <source>
        <dbReference type="Proteomes" id="UP000001302"/>
    </source>
</evidence>